<organism evidence="1 2">
    <name type="scientific">Pedobacter ginsengiterrae</name>
    <dbReference type="NCBI Taxonomy" id="871696"/>
    <lineage>
        <taxon>Bacteria</taxon>
        <taxon>Pseudomonadati</taxon>
        <taxon>Bacteroidota</taxon>
        <taxon>Sphingobacteriia</taxon>
        <taxon>Sphingobacteriales</taxon>
        <taxon>Sphingobacteriaceae</taxon>
        <taxon>Pedobacter</taxon>
    </lineage>
</organism>
<evidence type="ECO:0000313" key="2">
    <source>
        <dbReference type="Proteomes" id="UP001501081"/>
    </source>
</evidence>
<dbReference type="Proteomes" id="UP001501081">
    <property type="component" value="Unassembled WGS sequence"/>
</dbReference>
<protein>
    <submittedName>
        <fullName evidence="1">Uncharacterized protein</fullName>
    </submittedName>
</protein>
<accession>A0ABP7NZ04</accession>
<dbReference type="EMBL" id="BAABAK010000003">
    <property type="protein sequence ID" value="GAA3955501.1"/>
    <property type="molecule type" value="Genomic_DNA"/>
</dbReference>
<name>A0ABP7NZ04_9SPHI</name>
<keyword evidence="2" id="KW-1185">Reference proteome</keyword>
<comment type="caution">
    <text evidence="1">The sequence shown here is derived from an EMBL/GenBank/DDBJ whole genome shotgun (WGS) entry which is preliminary data.</text>
</comment>
<evidence type="ECO:0000313" key="1">
    <source>
        <dbReference type="EMBL" id="GAA3955501.1"/>
    </source>
</evidence>
<sequence>MKEVHIKKNKSSDGSALKPLYNLLHTKNMIALNVELRLMNPELYFRIHRRKRSIIHLLNNSF</sequence>
<proteinExistence type="predicted"/>
<reference evidence="2" key="1">
    <citation type="journal article" date="2019" name="Int. J. Syst. Evol. Microbiol.">
        <title>The Global Catalogue of Microorganisms (GCM) 10K type strain sequencing project: providing services to taxonomists for standard genome sequencing and annotation.</title>
        <authorList>
            <consortium name="The Broad Institute Genomics Platform"/>
            <consortium name="The Broad Institute Genome Sequencing Center for Infectious Disease"/>
            <person name="Wu L."/>
            <person name="Ma J."/>
        </authorList>
    </citation>
    <scope>NUCLEOTIDE SEQUENCE [LARGE SCALE GENOMIC DNA]</scope>
    <source>
        <strain evidence="2">JCM 17338</strain>
    </source>
</reference>
<gene>
    <name evidence="1" type="ORF">GCM10022246_06980</name>
</gene>